<reference evidence="2 3" key="1">
    <citation type="submission" date="2016-11" db="EMBL/GenBank/DDBJ databases">
        <authorList>
            <person name="Jaros S."/>
            <person name="Januszkiewicz K."/>
            <person name="Wedrychowicz H."/>
        </authorList>
    </citation>
    <scope>NUCLEOTIDE SEQUENCE [LARGE SCALE GENOMIC DNA]</scope>
    <source>
        <strain evidence="2 3">DSM 21425</strain>
    </source>
</reference>
<dbReference type="RefSeq" id="WP_073151114.1">
    <property type="nucleotide sequence ID" value="NZ_FQYY01000006.1"/>
</dbReference>
<proteinExistence type="predicted"/>
<keyword evidence="1" id="KW-0732">Signal</keyword>
<evidence type="ECO:0000313" key="3">
    <source>
        <dbReference type="Proteomes" id="UP000184225"/>
    </source>
</evidence>
<feature type="chain" id="PRO_5012951790" description="DUF4625 domain-containing protein" evidence="1">
    <location>
        <begin position="23"/>
        <end position="260"/>
    </location>
</feature>
<name>A0A1M6FA83_9FLAO</name>
<dbReference type="AlphaFoldDB" id="A0A1M6FA83"/>
<organism evidence="2 3">
    <name type="scientific">Mesonia phycicola</name>
    <dbReference type="NCBI Taxonomy" id="579105"/>
    <lineage>
        <taxon>Bacteria</taxon>
        <taxon>Pseudomonadati</taxon>
        <taxon>Bacteroidota</taxon>
        <taxon>Flavobacteriia</taxon>
        <taxon>Flavobacteriales</taxon>
        <taxon>Flavobacteriaceae</taxon>
        <taxon>Mesonia</taxon>
    </lineage>
</organism>
<gene>
    <name evidence="2" type="ORF">SAMN04488096_10627</name>
</gene>
<dbReference type="Pfam" id="PF15418">
    <property type="entry name" value="DUF4625"/>
    <property type="match status" value="2"/>
</dbReference>
<protein>
    <recommendedName>
        <fullName evidence="4">DUF4625 domain-containing protein</fullName>
    </recommendedName>
</protein>
<dbReference type="InterPro" id="IPR027829">
    <property type="entry name" value="DUF4625"/>
</dbReference>
<accession>A0A1M6FA83</accession>
<dbReference type="EMBL" id="FQYY01000006">
    <property type="protein sequence ID" value="SHI94575.1"/>
    <property type="molecule type" value="Genomic_DNA"/>
</dbReference>
<dbReference type="Proteomes" id="UP000184225">
    <property type="component" value="Unassembled WGS sequence"/>
</dbReference>
<keyword evidence="3" id="KW-1185">Reference proteome</keyword>
<evidence type="ECO:0000313" key="2">
    <source>
        <dbReference type="EMBL" id="SHI94575.1"/>
    </source>
</evidence>
<dbReference type="STRING" id="579105.SAMN04488096_10627"/>
<dbReference type="OrthoDB" id="978436at2"/>
<sequence>MKTNFKFLALFLSLGLFLQSCSSDDDNGSVVGLDAPEITDFEYGEGDDHSTEAYAYKGSDIHLEAEIYAEAVVSTITLSIHAEDATAADDEVDWDFEQIYTDEDYLVINPTFHEHVDVPSNIPAGEYHIELLVTDTEGNSTEVEGHIEILEVITLSDFSIDATAVRGSDFHAEFMINAVHGIHNISVDVHAHDLEVGAGEEEWDYEVELEDGYHGETEVEFHEHFDIPATAPAGEYHITFTVEDEEGNTEEYETHIDITE</sequence>
<evidence type="ECO:0000256" key="1">
    <source>
        <dbReference type="SAM" id="SignalP"/>
    </source>
</evidence>
<evidence type="ECO:0008006" key="4">
    <source>
        <dbReference type="Google" id="ProtNLM"/>
    </source>
</evidence>
<dbReference type="PROSITE" id="PS51257">
    <property type="entry name" value="PROKAR_LIPOPROTEIN"/>
    <property type="match status" value="1"/>
</dbReference>
<feature type="signal peptide" evidence="1">
    <location>
        <begin position="1"/>
        <end position="22"/>
    </location>
</feature>